<evidence type="ECO:0000313" key="2">
    <source>
        <dbReference type="EMBL" id="AOZ10831.1"/>
    </source>
</evidence>
<dbReference type="SUPFAM" id="SSF109604">
    <property type="entry name" value="HD-domain/PDEase-like"/>
    <property type="match status" value="1"/>
</dbReference>
<dbReference type="Pfam" id="PF13487">
    <property type="entry name" value="HD_5"/>
    <property type="match status" value="1"/>
</dbReference>
<dbReference type="InterPro" id="IPR052020">
    <property type="entry name" value="Cyclic_di-GMP/3'3'-cGAMP_PDE"/>
</dbReference>
<dbReference type="InterPro" id="IPR037522">
    <property type="entry name" value="HD_GYP_dom"/>
</dbReference>
<gene>
    <name evidence="2" type="ORF">BKK80_26475</name>
</gene>
<dbReference type="EMBL" id="CP017755">
    <property type="protein sequence ID" value="AOZ10831.1"/>
    <property type="molecule type" value="Genomic_DNA"/>
</dbReference>
<proteinExistence type="predicted"/>
<dbReference type="InterPro" id="IPR003607">
    <property type="entry name" value="HD/PDEase_dom"/>
</dbReference>
<sequence length="236" mass="25409">MVTLASLTMAGCARYPGAAGHLIRTAHIAACLADLMALDATLQQRIRLVTPVHDVGKLAIPDEILLKPGRLAPDEWRTMERHTEIGAEALASGSHELLQFAAMIARHHHERFDGSGYPARLAGHGIPLAARVVAVADAFDAMTETRCYRPRMTDDDACSIIAGGSGTHFDPEAVRAFLDGFAQVRRARATADALLARGSDTQAVSDFYRLAPQDFRLAARVASRLAQHALRLSVPA</sequence>
<evidence type="ECO:0000259" key="1">
    <source>
        <dbReference type="PROSITE" id="PS51832"/>
    </source>
</evidence>
<keyword evidence="3" id="KW-1185">Reference proteome</keyword>
<dbReference type="CDD" id="cd00077">
    <property type="entry name" value="HDc"/>
    <property type="match status" value="1"/>
</dbReference>
<accession>A0ABM6FFY3</accession>
<dbReference type="Gene3D" id="1.10.3210.10">
    <property type="entry name" value="Hypothetical protein af1432"/>
    <property type="match status" value="1"/>
</dbReference>
<feature type="domain" description="HD-GYP" evidence="1">
    <location>
        <begin position="1"/>
        <end position="193"/>
    </location>
</feature>
<dbReference type="Proteomes" id="UP000177515">
    <property type="component" value="Chromosome 2"/>
</dbReference>
<dbReference type="PROSITE" id="PS51832">
    <property type="entry name" value="HD_GYP"/>
    <property type="match status" value="1"/>
</dbReference>
<protein>
    <submittedName>
        <fullName evidence="2">Phosphohydrolase</fullName>
    </submittedName>
</protein>
<organism evidence="2 3">
    <name type="scientific">Cupriavidus malaysiensis</name>
    <dbReference type="NCBI Taxonomy" id="367825"/>
    <lineage>
        <taxon>Bacteria</taxon>
        <taxon>Pseudomonadati</taxon>
        <taxon>Pseudomonadota</taxon>
        <taxon>Betaproteobacteria</taxon>
        <taxon>Burkholderiales</taxon>
        <taxon>Burkholderiaceae</taxon>
        <taxon>Cupriavidus</taxon>
    </lineage>
</organism>
<name>A0ABM6FFY3_9BURK</name>
<reference evidence="2 3" key="1">
    <citation type="submission" date="2016-10" db="EMBL/GenBank/DDBJ databases">
        <title>Complete genome sequences of three Cupriavidus strains isolated from various Malaysian environments.</title>
        <authorList>
            <person name="Abdullah A.A.-A."/>
            <person name="Shafie N.A.H."/>
            <person name="Lau N.S."/>
        </authorList>
    </citation>
    <scope>NUCLEOTIDE SEQUENCE [LARGE SCALE GENOMIC DNA]</scope>
    <source>
        <strain evidence="2 3">USMAA1020</strain>
    </source>
</reference>
<evidence type="ECO:0000313" key="3">
    <source>
        <dbReference type="Proteomes" id="UP000177515"/>
    </source>
</evidence>
<dbReference type="SMART" id="SM00471">
    <property type="entry name" value="HDc"/>
    <property type="match status" value="1"/>
</dbReference>
<dbReference type="PANTHER" id="PTHR45228">
    <property type="entry name" value="CYCLIC DI-GMP PHOSPHODIESTERASE TM_0186-RELATED"/>
    <property type="match status" value="1"/>
</dbReference>